<dbReference type="AlphaFoldDB" id="A0A8X6ICG6"/>
<accession>A0A8X6ICG6</accession>
<dbReference type="Proteomes" id="UP000887116">
    <property type="component" value="Unassembled WGS sequence"/>
</dbReference>
<keyword evidence="3" id="KW-1185">Reference proteome</keyword>
<sequence length="195" mass="22614">FGPPYGRRGLISRGETSRSVVSVFAPGPVSTDWPELYEPSFFSSPPTPDDFLEDEFQSRWRNENNVEQVQLQVCCGPRTAIVYVPIIPTRPLLKSAPPAFLNRNNFTRRRAVRIICIMISEKAEVYELKNKNGVCRMSEEKEEEPRERPRAPSDLPGLRPVFVNDWKRPKKVEEDIFFNHKLKIILCHNLIRSQF</sequence>
<feature type="region of interest" description="Disordered" evidence="1">
    <location>
        <begin position="136"/>
        <end position="155"/>
    </location>
</feature>
<feature type="non-terminal residue" evidence="2">
    <location>
        <position position="1"/>
    </location>
</feature>
<feature type="compositionally biased region" description="Basic and acidic residues" evidence="1">
    <location>
        <begin position="137"/>
        <end position="151"/>
    </location>
</feature>
<evidence type="ECO:0000313" key="3">
    <source>
        <dbReference type="Proteomes" id="UP000887116"/>
    </source>
</evidence>
<proteinExistence type="predicted"/>
<dbReference type="EMBL" id="BMAO01037696">
    <property type="protein sequence ID" value="GFR19534.1"/>
    <property type="molecule type" value="Genomic_DNA"/>
</dbReference>
<dbReference type="OrthoDB" id="10462937at2759"/>
<evidence type="ECO:0000313" key="2">
    <source>
        <dbReference type="EMBL" id="GFR19534.1"/>
    </source>
</evidence>
<reference evidence="2" key="1">
    <citation type="submission" date="2020-07" db="EMBL/GenBank/DDBJ databases">
        <title>Multicomponent nature underlies the extraordinary mechanical properties of spider dragline silk.</title>
        <authorList>
            <person name="Kono N."/>
            <person name="Nakamura H."/>
            <person name="Mori M."/>
            <person name="Yoshida Y."/>
            <person name="Ohtoshi R."/>
            <person name="Malay A.D."/>
            <person name="Moran D.A.P."/>
            <person name="Tomita M."/>
            <person name="Numata K."/>
            <person name="Arakawa K."/>
        </authorList>
    </citation>
    <scope>NUCLEOTIDE SEQUENCE</scope>
</reference>
<name>A0A8X6ICG6_TRICU</name>
<protein>
    <submittedName>
        <fullName evidence="2">Uncharacterized protein</fullName>
    </submittedName>
</protein>
<gene>
    <name evidence="2" type="primary">AVEN_54853_1</name>
    <name evidence="2" type="ORF">TNCT_10981</name>
</gene>
<comment type="caution">
    <text evidence="2">The sequence shown here is derived from an EMBL/GenBank/DDBJ whole genome shotgun (WGS) entry which is preliminary data.</text>
</comment>
<evidence type="ECO:0000256" key="1">
    <source>
        <dbReference type="SAM" id="MobiDB-lite"/>
    </source>
</evidence>
<organism evidence="2 3">
    <name type="scientific">Trichonephila clavata</name>
    <name type="common">Joro spider</name>
    <name type="synonym">Nephila clavata</name>
    <dbReference type="NCBI Taxonomy" id="2740835"/>
    <lineage>
        <taxon>Eukaryota</taxon>
        <taxon>Metazoa</taxon>
        <taxon>Ecdysozoa</taxon>
        <taxon>Arthropoda</taxon>
        <taxon>Chelicerata</taxon>
        <taxon>Arachnida</taxon>
        <taxon>Araneae</taxon>
        <taxon>Araneomorphae</taxon>
        <taxon>Entelegynae</taxon>
        <taxon>Araneoidea</taxon>
        <taxon>Nephilidae</taxon>
        <taxon>Trichonephila</taxon>
    </lineage>
</organism>